<evidence type="ECO:0000256" key="2">
    <source>
        <dbReference type="ARBA" id="ARBA00009749"/>
    </source>
</evidence>
<dbReference type="InterPro" id="IPR036739">
    <property type="entry name" value="SLC41_membr_dom_sf"/>
</dbReference>
<evidence type="ECO:0000313" key="12">
    <source>
        <dbReference type="EMBL" id="MXP28798.1"/>
    </source>
</evidence>
<feature type="transmembrane region" description="Helical" evidence="9">
    <location>
        <begin position="344"/>
        <end position="373"/>
    </location>
</feature>
<dbReference type="Pfam" id="PF03448">
    <property type="entry name" value="MgtE_N"/>
    <property type="match status" value="1"/>
</dbReference>
<dbReference type="Gene3D" id="1.25.60.10">
    <property type="entry name" value="MgtE N-terminal domain-like"/>
    <property type="match status" value="1"/>
</dbReference>
<dbReference type="InterPro" id="IPR038076">
    <property type="entry name" value="MgtE_N_sf"/>
</dbReference>
<dbReference type="GO" id="GO:0015095">
    <property type="term" value="F:magnesium ion transmembrane transporter activity"/>
    <property type="evidence" value="ECO:0007669"/>
    <property type="project" value="UniProtKB-UniRule"/>
</dbReference>
<evidence type="ECO:0000259" key="11">
    <source>
        <dbReference type="PROSITE" id="PS51371"/>
    </source>
</evidence>
<dbReference type="InterPro" id="IPR006669">
    <property type="entry name" value="MgtE_transporter"/>
</dbReference>
<comment type="function">
    <text evidence="9">Acts as a magnesium transporter.</text>
</comment>
<dbReference type="PANTHER" id="PTHR43773:SF1">
    <property type="entry name" value="MAGNESIUM TRANSPORTER MGTE"/>
    <property type="match status" value="1"/>
</dbReference>
<organism evidence="12 13">
    <name type="scientific">Qipengyuania algicida</name>
    <dbReference type="NCBI Taxonomy" id="1836209"/>
    <lineage>
        <taxon>Bacteria</taxon>
        <taxon>Pseudomonadati</taxon>
        <taxon>Pseudomonadota</taxon>
        <taxon>Alphaproteobacteria</taxon>
        <taxon>Sphingomonadales</taxon>
        <taxon>Erythrobacteraceae</taxon>
        <taxon>Qipengyuania</taxon>
    </lineage>
</organism>
<dbReference type="Gene3D" id="3.10.580.10">
    <property type="entry name" value="CBS-domain"/>
    <property type="match status" value="1"/>
</dbReference>
<gene>
    <name evidence="12" type="primary">mgtE</name>
    <name evidence="12" type="ORF">GRI58_08185</name>
</gene>
<dbReference type="SUPFAM" id="SSF158791">
    <property type="entry name" value="MgtE N-terminal domain-like"/>
    <property type="match status" value="1"/>
</dbReference>
<evidence type="ECO:0000256" key="8">
    <source>
        <dbReference type="PROSITE-ProRule" id="PRU00703"/>
    </source>
</evidence>
<comment type="caution">
    <text evidence="12">The sequence shown here is derived from an EMBL/GenBank/DDBJ whole genome shotgun (WGS) entry which is preliminary data.</text>
</comment>
<keyword evidence="7 9" id="KW-0472">Membrane</keyword>
<keyword evidence="9" id="KW-1003">Cell membrane</keyword>
<dbReference type="GO" id="GO:0005886">
    <property type="term" value="C:plasma membrane"/>
    <property type="evidence" value="ECO:0007669"/>
    <property type="project" value="UniProtKB-SubCell"/>
</dbReference>
<feature type="region of interest" description="Disordered" evidence="10">
    <location>
        <begin position="1"/>
        <end position="34"/>
    </location>
</feature>
<name>A0A845APB2_9SPHN</name>
<evidence type="ECO:0000256" key="5">
    <source>
        <dbReference type="ARBA" id="ARBA00022842"/>
    </source>
</evidence>
<evidence type="ECO:0000313" key="13">
    <source>
        <dbReference type="Proteomes" id="UP000439780"/>
    </source>
</evidence>
<keyword evidence="5 9" id="KW-0460">Magnesium</keyword>
<dbReference type="CDD" id="cd04606">
    <property type="entry name" value="CBS_pair_Mg_transporter"/>
    <property type="match status" value="1"/>
</dbReference>
<keyword evidence="6 9" id="KW-1133">Transmembrane helix</keyword>
<dbReference type="Pfam" id="PF00571">
    <property type="entry name" value="CBS"/>
    <property type="match status" value="2"/>
</dbReference>
<dbReference type="PANTHER" id="PTHR43773">
    <property type="entry name" value="MAGNESIUM TRANSPORTER MGTE"/>
    <property type="match status" value="1"/>
</dbReference>
<protein>
    <recommendedName>
        <fullName evidence="9">Magnesium transporter MgtE</fullName>
    </recommendedName>
</protein>
<dbReference type="EMBL" id="WTYA01000005">
    <property type="protein sequence ID" value="MXP28798.1"/>
    <property type="molecule type" value="Genomic_DNA"/>
</dbReference>
<keyword evidence="8" id="KW-0129">CBS domain</keyword>
<feature type="transmembrane region" description="Helical" evidence="9">
    <location>
        <begin position="317"/>
        <end position="337"/>
    </location>
</feature>
<dbReference type="Gene3D" id="1.10.357.20">
    <property type="entry name" value="SLC41 divalent cation transporters, integral membrane domain"/>
    <property type="match status" value="1"/>
</dbReference>
<feature type="compositionally biased region" description="Basic and acidic residues" evidence="10">
    <location>
        <begin position="19"/>
        <end position="34"/>
    </location>
</feature>
<evidence type="ECO:0000256" key="1">
    <source>
        <dbReference type="ARBA" id="ARBA00004141"/>
    </source>
</evidence>
<evidence type="ECO:0000256" key="7">
    <source>
        <dbReference type="ARBA" id="ARBA00023136"/>
    </source>
</evidence>
<dbReference type="SUPFAM" id="SSF54631">
    <property type="entry name" value="CBS-domain pair"/>
    <property type="match status" value="1"/>
</dbReference>
<dbReference type="InterPro" id="IPR046342">
    <property type="entry name" value="CBS_dom_sf"/>
</dbReference>
<feature type="transmembrane region" description="Helical" evidence="9">
    <location>
        <begin position="420"/>
        <end position="444"/>
    </location>
</feature>
<evidence type="ECO:0000256" key="4">
    <source>
        <dbReference type="ARBA" id="ARBA00022692"/>
    </source>
</evidence>
<evidence type="ECO:0000256" key="10">
    <source>
        <dbReference type="SAM" id="MobiDB-lite"/>
    </source>
</evidence>
<keyword evidence="4 9" id="KW-0812">Transmembrane</keyword>
<sequence>MAEDAPLDEELIAESPANEEARPDDRIDDERHDEDNILKPEFVRRVTDALDEGDKQAVYELVEPLHEADIADLIELLERDERRQLVTAITDLMSSDVIAHLNDFVREDMLEALPASAVAEIAGELETDDAVQLIEDMDEADQRAVLAELEPEDRAAIESALSYPEETAGRLMNREFVAVPEHLTVGDLIDFLRTGEDLPSEFYEIFVVDEKHHPVGTCQLSWILTTPRQVALADVMKRDQTLIAANLDQEEVGNMFQKYGLISAAVVDASGRLVGQLTVDDVVHIIAEEAGEDVLRLSGAGEGDINEPIQRTIRGRMGWLFINLWTAIAAAAVIAAFEGTIQRIAALAAIMTIVSGMGGNAGTQTMAVVVRALATNQLTSSNTWRMITRELTIALANGFGLGLFMAIGCMAVYHDPKLAAVLWGAMVVESVTAGLAGVLIPVTMDRFGIDPAHTSTVFVTTMTDVIGFFSFLGLATLFLM</sequence>
<dbReference type="NCBIfam" id="TIGR00400">
    <property type="entry name" value="mgtE"/>
    <property type="match status" value="1"/>
</dbReference>
<dbReference type="InterPro" id="IPR006667">
    <property type="entry name" value="SLC41_membr_dom"/>
</dbReference>
<feature type="transmembrane region" description="Helical" evidence="9">
    <location>
        <begin position="456"/>
        <end position="479"/>
    </location>
</feature>
<keyword evidence="13" id="KW-1185">Reference proteome</keyword>
<dbReference type="SMART" id="SM00116">
    <property type="entry name" value="CBS"/>
    <property type="match status" value="2"/>
</dbReference>
<dbReference type="OrthoDB" id="9790355at2"/>
<proteinExistence type="inferred from homology"/>
<comment type="subunit">
    <text evidence="9">Homodimer.</text>
</comment>
<feature type="compositionally biased region" description="Acidic residues" evidence="10">
    <location>
        <begin position="1"/>
        <end position="12"/>
    </location>
</feature>
<dbReference type="InterPro" id="IPR000644">
    <property type="entry name" value="CBS_dom"/>
</dbReference>
<reference evidence="12 13" key="1">
    <citation type="submission" date="2019-12" db="EMBL/GenBank/DDBJ databases">
        <title>Genomic-based taxomic classification of the family Erythrobacteraceae.</title>
        <authorList>
            <person name="Xu L."/>
        </authorList>
    </citation>
    <scope>NUCLEOTIDE SEQUENCE [LARGE SCALE GENOMIC DNA]</scope>
    <source>
        <strain evidence="12 13">KEMB 9005-328</strain>
    </source>
</reference>
<dbReference type="RefSeq" id="WP_160753073.1">
    <property type="nucleotide sequence ID" value="NZ_WTYA01000005.1"/>
</dbReference>
<dbReference type="Proteomes" id="UP000439780">
    <property type="component" value="Unassembled WGS sequence"/>
</dbReference>
<keyword evidence="9" id="KW-0479">Metal-binding</keyword>
<accession>A0A845APB2</accession>
<dbReference type="PROSITE" id="PS51371">
    <property type="entry name" value="CBS"/>
    <property type="match status" value="1"/>
</dbReference>
<feature type="domain" description="CBS" evidence="11">
    <location>
        <begin position="236"/>
        <end position="294"/>
    </location>
</feature>
<dbReference type="Pfam" id="PF01769">
    <property type="entry name" value="MgtE"/>
    <property type="match status" value="1"/>
</dbReference>
<evidence type="ECO:0000256" key="3">
    <source>
        <dbReference type="ARBA" id="ARBA00022448"/>
    </source>
</evidence>
<evidence type="ECO:0000256" key="9">
    <source>
        <dbReference type="RuleBase" id="RU362011"/>
    </source>
</evidence>
<comment type="subcellular location">
    <subcellularLocation>
        <location evidence="9">Cell membrane</location>
        <topology evidence="9">Multi-pass membrane protein</topology>
    </subcellularLocation>
    <subcellularLocation>
        <location evidence="1">Membrane</location>
        <topology evidence="1">Multi-pass membrane protein</topology>
    </subcellularLocation>
</comment>
<evidence type="ECO:0000256" key="6">
    <source>
        <dbReference type="ARBA" id="ARBA00022989"/>
    </source>
</evidence>
<dbReference type="SUPFAM" id="SSF161093">
    <property type="entry name" value="MgtE membrane domain-like"/>
    <property type="match status" value="1"/>
</dbReference>
<keyword evidence="3 9" id="KW-0813">Transport</keyword>
<dbReference type="GO" id="GO:0046872">
    <property type="term" value="F:metal ion binding"/>
    <property type="evidence" value="ECO:0007669"/>
    <property type="project" value="UniProtKB-KW"/>
</dbReference>
<feature type="transmembrane region" description="Helical" evidence="9">
    <location>
        <begin position="393"/>
        <end position="413"/>
    </location>
</feature>
<dbReference type="SMART" id="SM00924">
    <property type="entry name" value="MgtE_N"/>
    <property type="match status" value="1"/>
</dbReference>
<dbReference type="AlphaFoldDB" id="A0A845APB2"/>
<comment type="similarity">
    <text evidence="2 9">Belongs to the SLC41A transporter family.</text>
</comment>
<dbReference type="InterPro" id="IPR006668">
    <property type="entry name" value="Mg_transptr_MgtE_intracell_dom"/>
</dbReference>